<dbReference type="RefSeq" id="WP_229685685.1">
    <property type="nucleotide sequence ID" value="NZ_BMMB01000003.1"/>
</dbReference>
<evidence type="ECO:0000313" key="3">
    <source>
        <dbReference type="EMBL" id="MDR6246189.1"/>
    </source>
</evidence>
<sequence length="543" mass="59247">MTKKLMSTPIKLFMATTLSSLLAFTAASVHLLPLTAEAQAATAHSSSKANNTGANASMTTTPIKHVVVLFQENVAFDHYFGTYPYALNPKGEPAFKAASNTPTVNGLSSVLLTKNPNGANPQRLDRSQALTADMDHNYSAEQSAFNGGKMDQFVKYGGKGSSVVMDYFDGNTVTAMWNYAQHYTLNDNSFGTGYGPSTPGALNLISGQTHGVSLYTANSTQHGQLADSQLDTRTITEDNDPFYDKASKGTTAAMDDTNKNVGNLLNDKGITWGWFQGGFRNINEQHQNIGGHSVTDYSEHHEPFQYYKSTSNPNHLPPSAASMIGKTDQANHQYDMADFWTAADAGHLPAVSFLKAPMYEDGHAGYSDPIDEQVFLTNTINKLQQLPEWKSTAVIIAYDDSDGWYDHVMAPLVNGSNDPKLDTLNGQGDAGTPKLGDYKDRAGYGPRLPLLIISPYAKQNFVDNTMTDQTSILKFIEDNWKLGRIGDHSMDEVAGTLLHMFDFNSKVSNTPLFLNPHTGEVESKQDAAAQAKQYIAQISKDMK</sequence>
<dbReference type="EMBL" id="JAVDQH010000023">
    <property type="protein sequence ID" value="MDR6246189.1"/>
    <property type="molecule type" value="Genomic_DNA"/>
</dbReference>
<dbReference type="Proteomes" id="UP001185028">
    <property type="component" value="Unassembled WGS sequence"/>
</dbReference>
<reference evidence="3 4" key="1">
    <citation type="submission" date="2023-07" db="EMBL/GenBank/DDBJ databases">
        <title>Genomic Encyclopedia of Type Strains, Phase IV (KMG-IV): sequencing the most valuable type-strain genomes for metagenomic binning, comparative biology and taxonomic classification.</title>
        <authorList>
            <person name="Goeker M."/>
        </authorList>
    </citation>
    <scope>NUCLEOTIDE SEQUENCE [LARGE SCALE GENOMIC DNA]</scope>
    <source>
        <strain evidence="3 4">DSM 22170</strain>
    </source>
</reference>
<keyword evidence="2" id="KW-0732">Signal</keyword>
<dbReference type="PANTHER" id="PTHR31956">
    <property type="entry name" value="NON-SPECIFIC PHOSPHOLIPASE C4-RELATED"/>
    <property type="match status" value="1"/>
</dbReference>
<accession>A0ABU1J3V1</accession>
<dbReference type="Gene3D" id="3.40.720.10">
    <property type="entry name" value="Alkaline Phosphatase, subunit A"/>
    <property type="match status" value="2"/>
</dbReference>
<dbReference type="GO" id="GO:0034480">
    <property type="term" value="F:phosphatidylcholine phospholipase C activity"/>
    <property type="evidence" value="ECO:0007669"/>
    <property type="project" value="UniProtKB-EC"/>
</dbReference>
<proteinExistence type="predicted"/>
<keyword evidence="4" id="KW-1185">Reference proteome</keyword>
<feature type="chain" id="PRO_5047179028" evidence="2">
    <location>
        <begin position="41"/>
        <end position="543"/>
    </location>
</feature>
<name>A0ABU1J3V1_9BACL</name>
<evidence type="ECO:0000313" key="4">
    <source>
        <dbReference type="Proteomes" id="UP001185028"/>
    </source>
</evidence>
<dbReference type="EC" id="3.1.4.3" evidence="3"/>
<comment type="caution">
    <text evidence="3">The sequence shown here is derived from an EMBL/GenBank/DDBJ whole genome shotgun (WGS) entry which is preliminary data.</text>
</comment>
<dbReference type="Pfam" id="PF04185">
    <property type="entry name" value="Phosphoesterase"/>
    <property type="match status" value="1"/>
</dbReference>
<dbReference type="InterPro" id="IPR007312">
    <property type="entry name" value="Phosphoesterase"/>
</dbReference>
<evidence type="ECO:0000256" key="1">
    <source>
        <dbReference type="ARBA" id="ARBA00022801"/>
    </source>
</evidence>
<feature type="signal peptide" evidence="2">
    <location>
        <begin position="1"/>
        <end position="40"/>
    </location>
</feature>
<evidence type="ECO:0000256" key="2">
    <source>
        <dbReference type="SAM" id="SignalP"/>
    </source>
</evidence>
<gene>
    <name evidence="3" type="ORF">JOC58_004108</name>
</gene>
<dbReference type="InterPro" id="IPR017850">
    <property type="entry name" value="Alkaline_phosphatase_core_sf"/>
</dbReference>
<dbReference type="PANTHER" id="PTHR31956:SF1">
    <property type="entry name" value="NON-SPECIFIC PHOSPHOLIPASE C1"/>
    <property type="match status" value="1"/>
</dbReference>
<dbReference type="CDD" id="cd16013">
    <property type="entry name" value="AcpA"/>
    <property type="match status" value="1"/>
</dbReference>
<organism evidence="3 4">
    <name type="scientific">Paenibacillus hunanensis</name>
    <dbReference type="NCBI Taxonomy" id="539262"/>
    <lineage>
        <taxon>Bacteria</taxon>
        <taxon>Bacillati</taxon>
        <taxon>Bacillota</taxon>
        <taxon>Bacilli</taxon>
        <taxon>Bacillales</taxon>
        <taxon>Paenibacillaceae</taxon>
        <taxon>Paenibacillus</taxon>
    </lineage>
</organism>
<keyword evidence="1 3" id="KW-0378">Hydrolase</keyword>
<protein>
    <submittedName>
        <fullName evidence="3">Phospholipase C</fullName>
        <ecNumber evidence="3">3.1.4.3</ecNumber>
    </submittedName>
</protein>